<accession>A0A0F7CPH5</accession>
<evidence type="ECO:0000256" key="1">
    <source>
        <dbReference type="SAM" id="MobiDB-lite"/>
    </source>
</evidence>
<dbReference type="KEGG" id="sxi:SXIM_32870"/>
<evidence type="ECO:0000313" key="3">
    <source>
        <dbReference type="EMBL" id="AKG44671.1"/>
    </source>
</evidence>
<dbReference type="Proteomes" id="UP000034034">
    <property type="component" value="Chromosome"/>
</dbReference>
<feature type="domain" description="DNA primase/polymerase bifunctional N-terminal" evidence="2">
    <location>
        <begin position="28"/>
        <end position="209"/>
    </location>
</feature>
<dbReference type="HOGENOM" id="CLU_092810_2_0_11"/>
<proteinExistence type="predicted"/>
<protein>
    <submittedName>
        <fullName evidence="3">Bifunctional DNA primase/polymerase, N-terminal domain protein</fullName>
    </submittedName>
</protein>
<dbReference type="Pfam" id="PF09250">
    <property type="entry name" value="Prim-Pol"/>
    <property type="match status" value="1"/>
</dbReference>
<feature type="region of interest" description="Disordered" evidence="1">
    <location>
        <begin position="1"/>
        <end position="22"/>
    </location>
</feature>
<dbReference type="AlphaFoldDB" id="A0A0F7CPH5"/>
<dbReference type="RefSeq" id="WP_030729232.1">
    <property type="nucleotide sequence ID" value="NZ_CBDRAA010000024.1"/>
</dbReference>
<dbReference type="InterPro" id="IPR015330">
    <property type="entry name" value="DNA_primase/pol_bifunc_N"/>
</dbReference>
<reference evidence="3" key="1">
    <citation type="submission" date="2019-08" db="EMBL/GenBank/DDBJ databases">
        <title>Complete genome sequence of a mangrove-derived Streptomyces xiamenensis.</title>
        <authorList>
            <person name="Xu J."/>
        </authorList>
    </citation>
    <scope>NUCLEOTIDE SEQUENCE</scope>
    <source>
        <strain evidence="3">318</strain>
    </source>
</reference>
<keyword evidence="4" id="KW-1185">Reference proteome</keyword>
<organism evidence="3 4">
    <name type="scientific">Streptomyces xiamenensis</name>
    <dbReference type="NCBI Taxonomy" id="408015"/>
    <lineage>
        <taxon>Bacteria</taxon>
        <taxon>Bacillati</taxon>
        <taxon>Actinomycetota</taxon>
        <taxon>Actinomycetes</taxon>
        <taxon>Kitasatosporales</taxon>
        <taxon>Streptomycetaceae</taxon>
        <taxon>Streptomyces</taxon>
    </lineage>
</organism>
<name>A0A0F7CPH5_9ACTN</name>
<evidence type="ECO:0000313" key="4">
    <source>
        <dbReference type="Proteomes" id="UP000034034"/>
    </source>
</evidence>
<dbReference type="PATRIC" id="fig|408015.6.peg.3327"/>
<evidence type="ECO:0000259" key="2">
    <source>
        <dbReference type="SMART" id="SM00943"/>
    </source>
</evidence>
<dbReference type="EMBL" id="CP009922">
    <property type="protein sequence ID" value="AKG44671.1"/>
    <property type="molecule type" value="Genomic_DNA"/>
</dbReference>
<dbReference type="STRING" id="408015.SXIM_32870"/>
<gene>
    <name evidence="3" type="ORF">SXIM_32870</name>
</gene>
<dbReference type="SMART" id="SM00943">
    <property type="entry name" value="Prim-Pol"/>
    <property type="match status" value="1"/>
</dbReference>
<sequence length="224" mass="24436">MINVEEKISVTSAPGVPQPRDGGMVDHAVRYADERHWDVLPGTWLEYADGVTRCSCALPACDAPGAHATRTNWVGHATGSATSARRMWAKEPRACVLLPTGRTFDIIEVSETAGCLALARMERMGTNLGPVASTPLGRMYFFVLAGNAAKVPALVRQHGWSPEAIDLIARGEGEYVPAPPTRIGVRGSVQWVRRPTDANRWLPDADELMPQLAYACGQESRFRR</sequence>